<keyword evidence="13 15" id="KW-0630">Potassium</keyword>
<evidence type="ECO:0000256" key="2">
    <source>
        <dbReference type="ARBA" id="ARBA00001958"/>
    </source>
</evidence>
<dbReference type="HAMAP" id="MF_00086">
    <property type="entry name" value="S_AdoMet_synth1"/>
    <property type="match status" value="1"/>
</dbReference>
<dbReference type="GO" id="GO:0004478">
    <property type="term" value="F:methionine adenosyltransferase activity"/>
    <property type="evidence" value="ECO:0007669"/>
    <property type="project" value="UniProtKB-UniRule"/>
</dbReference>
<dbReference type="RefSeq" id="WP_105868362.1">
    <property type="nucleotide sequence ID" value="NZ_PVLV01000113.1"/>
</dbReference>
<evidence type="ECO:0000313" key="20">
    <source>
        <dbReference type="EMBL" id="PRH79522.1"/>
    </source>
</evidence>
<keyword evidence="8 20" id="KW-0808">Transferase</keyword>
<evidence type="ECO:0000256" key="15">
    <source>
        <dbReference type="RuleBase" id="RU000542"/>
    </source>
</evidence>
<dbReference type="GO" id="GO:0006730">
    <property type="term" value="P:one-carbon metabolic process"/>
    <property type="evidence" value="ECO:0007669"/>
    <property type="project" value="UniProtKB-KW"/>
</dbReference>
<keyword evidence="11" id="KW-0067">ATP-binding</keyword>
<evidence type="ECO:0000256" key="13">
    <source>
        <dbReference type="ARBA" id="ARBA00022958"/>
    </source>
</evidence>
<evidence type="ECO:0000256" key="7">
    <source>
        <dbReference type="ARBA" id="ARBA00022563"/>
    </source>
</evidence>
<organism evidence="20 21">
    <name type="scientific">Streptomyces solincola</name>
    <dbReference type="NCBI Taxonomy" id="2100817"/>
    <lineage>
        <taxon>Bacteria</taxon>
        <taxon>Bacillati</taxon>
        <taxon>Actinomycetota</taxon>
        <taxon>Actinomycetes</taxon>
        <taxon>Kitasatosporales</taxon>
        <taxon>Streptomycetaceae</taxon>
        <taxon>Streptomyces</taxon>
    </lineage>
</organism>
<dbReference type="InterPro" id="IPR022629">
    <property type="entry name" value="S-AdoMet_synt_central"/>
</dbReference>
<evidence type="ECO:0000256" key="4">
    <source>
        <dbReference type="ARBA" id="ARBA00009685"/>
    </source>
</evidence>
<feature type="domain" description="S-adenosylmethionine synthetase N-terminal" evidence="17">
    <location>
        <begin position="4"/>
        <end position="101"/>
    </location>
</feature>
<keyword evidence="7" id="KW-0554">One-carbon metabolism</keyword>
<reference evidence="20 21" key="1">
    <citation type="submission" date="2018-03" db="EMBL/GenBank/DDBJ databases">
        <title>Novel Streptomyces sp. from soil.</title>
        <authorList>
            <person name="Tan G.Y.A."/>
            <person name="Lee Z.Y."/>
        </authorList>
    </citation>
    <scope>NUCLEOTIDE SEQUENCE [LARGE SCALE GENOMIC DNA]</scope>
    <source>
        <strain evidence="20 21">ST5x</strain>
    </source>
</reference>
<keyword evidence="9 15" id="KW-0479">Metal-binding</keyword>
<dbReference type="InterPro" id="IPR022630">
    <property type="entry name" value="S-AdoMet_synt_C"/>
</dbReference>
<keyword evidence="10" id="KW-0547">Nucleotide-binding</keyword>
<dbReference type="InterPro" id="IPR022636">
    <property type="entry name" value="S-AdoMet_synthetase_sfam"/>
</dbReference>
<evidence type="ECO:0000256" key="16">
    <source>
        <dbReference type="RuleBase" id="RU004462"/>
    </source>
</evidence>
<evidence type="ECO:0000256" key="14">
    <source>
        <dbReference type="NCBIfam" id="TIGR01034"/>
    </source>
</evidence>
<comment type="subunit">
    <text evidence="15">Homotetramer.</text>
</comment>
<dbReference type="EMBL" id="PVLV01000113">
    <property type="protein sequence ID" value="PRH79522.1"/>
    <property type="molecule type" value="Genomic_DNA"/>
</dbReference>
<comment type="cofactor">
    <cofactor evidence="1">
        <name>Mg(2+)</name>
        <dbReference type="ChEBI" id="CHEBI:18420"/>
    </cofactor>
</comment>
<dbReference type="Pfam" id="PF00438">
    <property type="entry name" value="S-AdoMet_synt_N"/>
    <property type="match status" value="1"/>
</dbReference>
<comment type="pathway">
    <text evidence="3">Amino-acid biosynthesis; S-adenosyl-L-methionine biosynthesis; S-adenosyl-L-methionine from L-methionine: step 1/1.</text>
</comment>
<comment type="caution">
    <text evidence="20">The sequence shown here is derived from an EMBL/GenBank/DDBJ whole genome shotgun (WGS) entry which is preliminary data.</text>
</comment>
<dbReference type="GO" id="GO:0005737">
    <property type="term" value="C:cytoplasm"/>
    <property type="evidence" value="ECO:0007669"/>
    <property type="project" value="UniProtKB-SubCell"/>
</dbReference>
<evidence type="ECO:0000256" key="8">
    <source>
        <dbReference type="ARBA" id="ARBA00022679"/>
    </source>
</evidence>
<accession>A0A2S9PYP1</accession>
<dbReference type="InterPro" id="IPR022631">
    <property type="entry name" value="ADOMET_SYNTHASE_CS"/>
</dbReference>
<comment type="cofactor">
    <cofactor evidence="2">
        <name>K(+)</name>
        <dbReference type="ChEBI" id="CHEBI:29103"/>
    </cofactor>
</comment>
<dbReference type="InterPro" id="IPR022628">
    <property type="entry name" value="S-AdoMet_synt_N"/>
</dbReference>
<name>A0A2S9PYP1_9ACTN</name>
<sequence>MSRRLFTSESVTEGHPDKIADQISDTILDALLAADPTSRVAVETLITTGQVHIAGEVTTSAYADIATLVRETILRIGYDSSAKGFDGASCGVSVSIGAQSPDIAQGVDTAYEMRVSGTADALDEQGAGDQGLMFGYASDETPTLMPLPIDLAHRLSARLTEVRKDGTVPYLRPDGKTQVTIEYQGSRPVRLDTVVVSTQHASGIDLDGLLAPDIRRHVVEHVLAALAEDGIELETEGHRLLVNPTGRFEIGGPMGDAGLTGRKIIIDTYGGMSRHGGGAFSGKDPSKVDRSAAYAMRWVAKNVVAAGLASRCEVQVAYAIGKAEPVGLFVETFGTAAVAQHVIEKAISVVFDLRPAAIIRDLDLLRPIYAQTAAYGHFGRELPDFTWERTDRVAALRDAVGALPGEVGQLAAEVAVGGGL</sequence>
<dbReference type="PIRSF" id="PIRSF000497">
    <property type="entry name" value="MAT"/>
    <property type="match status" value="1"/>
</dbReference>
<dbReference type="Pfam" id="PF02772">
    <property type="entry name" value="S-AdoMet_synt_M"/>
    <property type="match status" value="1"/>
</dbReference>
<dbReference type="GO" id="GO:0046872">
    <property type="term" value="F:metal ion binding"/>
    <property type="evidence" value="ECO:0007669"/>
    <property type="project" value="UniProtKB-KW"/>
</dbReference>
<dbReference type="Gene3D" id="3.30.300.10">
    <property type="match status" value="3"/>
</dbReference>
<dbReference type="GO" id="GO:0005524">
    <property type="term" value="F:ATP binding"/>
    <property type="evidence" value="ECO:0007669"/>
    <property type="project" value="UniProtKB-KW"/>
</dbReference>
<dbReference type="PANTHER" id="PTHR11964">
    <property type="entry name" value="S-ADENOSYLMETHIONINE SYNTHETASE"/>
    <property type="match status" value="1"/>
</dbReference>
<protein>
    <recommendedName>
        <fullName evidence="5 14">Methionine adenosyltransferase</fullName>
        <ecNumber evidence="5 14">2.5.1.6</ecNumber>
    </recommendedName>
</protein>
<gene>
    <name evidence="20" type="ORF">C6N75_09145</name>
</gene>
<dbReference type="OrthoDB" id="9801686at2"/>
<feature type="domain" description="S-adenosylmethionine synthetase C-terminal" evidence="19">
    <location>
        <begin position="250"/>
        <end position="389"/>
    </location>
</feature>
<dbReference type="NCBIfam" id="TIGR01034">
    <property type="entry name" value="metK"/>
    <property type="match status" value="1"/>
</dbReference>
<dbReference type="PROSITE" id="PS00376">
    <property type="entry name" value="ADOMET_SYNTHASE_1"/>
    <property type="match status" value="1"/>
</dbReference>
<feature type="domain" description="S-adenosylmethionine synthetase central" evidence="18">
    <location>
        <begin position="124"/>
        <end position="248"/>
    </location>
</feature>
<comment type="subcellular location">
    <subcellularLocation>
        <location evidence="15">Cytoplasm</location>
    </subcellularLocation>
</comment>
<dbReference type="SUPFAM" id="SSF55973">
    <property type="entry name" value="S-adenosylmethionine synthetase"/>
    <property type="match status" value="3"/>
</dbReference>
<dbReference type="GO" id="GO:0006556">
    <property type="term" value="P:S-adenosylmethionine biosynthetic process"/>
    <property type="evidence" value="ECO:0007669"/>
    <property type="project" value="UniProtKB-UniRule"/>
</dbReference>
<evidence type="ECO:0000256" key="6">
    <source>
        <dbReference type="ARBA" id="ARBA00022490"/>
    </source>
</evidence>
<dbReference type="Proteomes" id="UP000239322">
    <property type="component" value="Unassembled WGS sequence"/>
</dbReference>
<dbReference type="EC" id="2.5.1.6" evidence="5 14"/>
<evidence type="ECO:0000256" key="9">
    <source>
        <dbReference type="ARBA" id="ARBA00022723"/>
    </source>
</evidence>
<dbReference type="FunFam" id="3.30.300.10:FF:000006">
    <property type="entry name" value="S-adenosylmethionine synthase"/>
    <property type="match status" value="1"/>
</dbReference>
<evidence type="ECO:0000259" key="17">
    <source>
        <dbReference type="Pfam" id="PF00438"/>
    </source>
</evidence>
<proteinExistence type="inferred from homology"/>
<dbReference type="AlphaFoldDB" id="A0A2S9PYP1"/>
<dbReference type="InterPro" id="IPR002133">
    <property type="entry name" value="S-AdoMet_synthetase"/>
</dbReference>
<dbReference type="CDD" id="cd18079">
    <property type="entry name" value="S-AdoMet_synt"/>
    <property type="match status" value="1"/>
</dbReference>
<keyword evidence="6" id="KW-0963">Cytoplasm</keyword>
<feature type="non-terminal residue" evidence="20">
    <location>
        <position position="420"/>
    </location>
</feature>
<evidence type="ECO:0000259" key="18">
    <source>
        <dbReference type="Pfam" id="PF02772"/>
    </source>
</evidence>
<dbReference type="PROSITE" id="PS00377">
    <property type="entry name" value="ADOMET_SYNTHASE_2"/>
    <property type="match status" value="1"/>
</dbReference>
<evidence type="ECO:0000256" key="5">
    <source>
        <dbReference type="ARBA" id="ARBA00012828"/>
    </source>
</evidence>
<comment type="similarity">
    <text evidence="4 16">Belongs to the AdoMet synthase family.</text>
</comment>
<evidence type="ECO:0000313" key="21">
    <source>
        <dbReference type="Proteomes" id="UP000239322"/>
    </source>
</evidence>
<dbReference type="Pfam" id="PF02773">
    <property type="entry name" value="S-AdoMet_synt_C"/>
    <property type="match status" value="1"/>
</dbReference>
<evidence type="ECO:0000259" key="19">
    <source>
        <dbReference type="Pfam" id="PF02773"/>
    </source>
</evidence>
<keyword evidence="12 15" id="KW-0460">Magnesium</keyword>
<evidence type="ECO:0000256" key="1">
    <source>
        <dbReference type="ARBA" id="ARBA00001946"/>
    </source>
</evidence>
<evidence type="ECO:0000256" key="3">
    <source>
        <dbReference type="ARBA" id="ARBA00005224"/>
    </source>
</evidence>
<dbReference type="UniPathway" id="UPA00315">
    <property type="reaction ID" value="UER00080"/>
</dbReference>
<evidence type="ECO:0000256" key="11">
    <source>
        <dbReference type="ARBA" id="ARBA00022840"/>
    </source>
</evidence>
<evidence type="ECO:0000256" key="12">
    <source>
        <dbReference type="ARBA" id="ARBA00022842"/>
    </source>
</evidence>
<keyword evidence="21" id="KW-1185">Reference proteome</keyword>
<evidence type="ECO:0000256" key="10">
    <source>
        <dbReference type="ARBA" id="ARBA00022741"/>
    </source>
</evidence>